<feature type="compositionally biased region" description="Basic and acidic residues" evidence="1">
    <location>
        <begin position="211"/>
        <end position="226"/>
    </location>
</feature>
<reference evidence="3 4" key="1">
    <citation type="submission" date="2019-03" db="EMBL/GenBank/DDBJ databases">
        <title>First draft genome of Liparis tanakae, snailfish: a comprehensive survey of snailfish specific genes.</title>
        <authorList>
            <person name="Kim W."/>
            <person name="Song I."/>
            <person name="Jeong J.-H."/>
            <person name="Kim D."/>
            <person name="Kim S."/>
            <person name="Ryu S."/>
            <person name="Song J.Y."/>
            <person name="Lee S.K."/>
        </authorList>
    </citation>
    <scope>NUCLEOTIDE SEQUENCE [LARGE SCALE GENOMIC DNA]</scope>
    <source>
        <tissue evidence="3">Muscle</tissue>
    </source>
</reference>
<feature type="region of interest" description="Disordered" evidence="1">
    <location>
        <begin position="211"/>
        <end position="230"/>
    </location>
</feature>
<keyword evidence="4" id="KW-1185">Reference proteome</keyword>
<evidence type="ECO:0000256" key="1">
    <source>
        <dbReference type="SAM" id="MobiDB-lite"/>
    </source>
</evidence>
<evidence type="ECO:0008006" key="5">
    <source>
        <dbReference type="Google" id="ProtNLM"/>
    </source>
</evidence>
<organism evidence="3 4">
    <name type="scientific">Liparis tanakae</name>
    <name type="common">Tanaka's snailfish</name>
    <dbReference type="NCBI Taxonomy" id="230148"/>
    <lineage>
        <taxon>Eukaryota</taxon>
        <taxon>Metazoa</taxon>
        <taxon>Chordata</taxon>
        <taxon>Craniata</taxon>
        <taxon>Vertebrata</taxon>
        <taxon>Euteleostomi</taxon>
        <taxon>Actinopterygii</taxon>
        <taxon>Neopterygii</taxon>
        <taxon>Teleostei</taxon>
        <taxon>Neoteleostei</taxon>
        <taxon>Acanthomorphata</taxon>
        <taxon>Eupercaria</taxon>
        <taxon>Perciformes</taxon>
        <taxon>Cottioidei</taxon>
        <taxon>Cottales</taxon>
        <taxon>Liparidae</taxon>
        <taxon>Liparis</taxon>
    </lineage>
</organism>
<proteinExistence type="predicted"/>
<keyword evidence="2" id="KW-0732">Signal</keyword>
<dbReference type="AlphaFoldDB" id="A0A4Z2HV94"/>
<gene>
    <name evidence="3" type="ORF">EYF80_020185</name>
</gene>
<evidence type="ECO:0000256" key="2">
    <source>
        <dbReference type="SAM" id="SignalP"/>
    </source>
</evidence>
<feature type="chain" id="PRO_5021220234" description="Secreted protein" evidence="2">
    <location>
        <begin position="33"/>
        <end position="282"/>
    </location>
</feature>
<sequence>MQRRKGLALCWRLFSLQQRFMLIWTGVEEVHASVVLSCEPHPLHLVLVLQLWPRRIGLASSCHHVGHQGGNTGAGALGDHKLEGGSTTSFATSGAGVVGHCHYLSRAAVLGFVEKVEAGGSLGQVLLFGEGGARGGRRGVDPADDPLIALSSQHRAVDLEGAQGQLAGTRTFCWSSVSLEVLDHAHLEVLLRRGAQSLKHTKYTQQVRTVEDKRKDVRTGEDRESGSELVSGDEDLHVLKTGMVPQLRLKGQLVLRYCSTCTQVHYTIVLLHLYTGTLYLAQ</sequence>
<evidence type="ECO:0000313" key="4">
    <source>
        <dbReference type="Proteomes" id="UP000314294"/>
    </source>
</evidence>
<protein>
    <recommendedName>
        <fullName evidence="5">Secreted protein</fullName>
    </recommendedName>
</protein>
<evidence type="ECO:0000313" key="3">
    <source>
        <dbReference type="EMBL" id="TNN69540.1"/>
    </source>
</evidence>
<feature type="signal peptide" evidence="2">
    <location>
        <begin position="1"/>
        <end position="32"/>
    </location>
</feature>
<accession>A0A4Z2HV94</accession>
<name>A0A4Z2HV94_9TELE</name>
<dbReference type="Proteomes" id="UP000314294">
    <property type="component" value="Unassembled WGS sequence"/>
</dbReference>
<dbReference type="EMBL" id="SRLO01000174">
    <property type="protein sequence ID" value="TNN69540.1"/>
    <property type="molecule type" value="Genomic_DNA"/>
</dbReference>
<comment type="caution">
    <text evidence="3">The sequence shown here is derived from an EMBL/GenBank/DDBJ whole genome shotgun (WGS) entry which is preliminary data.</text>
</comment>